<evidence type="ECO:0000313" key="2">
    <source>
        <dbReference type="Proteomes" id="UP001231649"/>
    </source>
</evidence>
<name>A0ACC2R768_9NEOP</name>
<protein>
    <submittedName>
        <fullName evidence="1">Uncharacterized protein</fullName>
    </submittedName>
</protein>
<proteinExistence type="predicted"/>
<accession>A0ACC2R768</accession>
<evidence type="ECO:0000313" key="1">
    <source>
        <dbReference type="EMBL" id="KAJ8733327.1"/>
    </source>
</evidence>
<dbReference type="Proteomes" id="UP001231649">
    <property type="component" value="Chromosome 11"/>
</dbReference>
<comment type="caution">
    <text evidence="1">The sequence shown here is derived from an EMBL/GenBank/DDBJ whole genome shotgun (WGS) entry which is preliminary data.</text>
</comment>
<organism evidence="1 2">
    <name type="scientific">Mythimna loreyi</name>
    <dbReference type="NCBI Taxonomy" id="667449"/>
    <lineage>
        <taxon>Eukaryota</taxon>
        <taxon>Metazoa</taxon>
        <taxon>Ecdysozoa</taxon>
        <taxon>Arthropoda</taxon>
        <taxon>Hexapoda</taxon>
        <taxon>Insecta</taxon>
        <taxon>Pterygota</taxon>
        <taxon>Neoptera</taxon>
        <taxon>Endopterygota</taxon>
        <taxon>Lepidoptera</taxon>
        <taxon>Glossata</taxon>
        <taxon>Ditrysia</taxon>
        <taxon>Noctuoidea</taxon>
        <taxon>Noctuidae</taxon>
        <taxon>Noctuinae</taxon>
        <taxon>Hadenini</taxon>
        <taxon>Mythimna</taxon>
    </lineage>
</organism>
<keyword evidence="2" id="KW-1185">Reference proteome</keyword>
<gene>
    <name evidence="1" type="ORF">PYW08_001625</name>
</gene>
<dbReference type="EMBL" id="CM056787">
    <property type="protein sequence ID" value="KAJ8733327.1"/>
    <property type="molecule type" value="Genomic_DNA"/>
</dbReference>
<reference evidence="1" key="1">
    <citation type="submission" date="2023-03" db="EMBL/GenBank/DDBJ databases">
        <title>Chromosome-level genomes of two armyworms, Mythimna separata and Mythimna loreyi, provide insights into the biosynthesis and reception of sex pheromones.</title>
        <authorList>
            <person name="Zhao H."/>
        </authorList>
    </citation>
    <scope>NUCLEOTIDE SEQUENCE</scope>
    <source>
        <strain evidence="1">BeijingLab</strain>
    </source>
</reference>
<sequence>MGGRILLLFFMLTSLWEVNSVALKGSVLTRYDPCGLGLLHFDRFSENYWRGIVDFGLYKNIVEAELVIVFKNEVTVYTYPSVYNFTVRRTNKYNLIARGVRPIPNRYIFYVSTDKLKTNESDVPIVNNLTLNNITLCNDKIKAAQTVAGLNVTQRNPKNQYSHVCGRRSINHTELVSVRTEAQAGDWPWHVAILVKDGHNVLKYHCGGSIVSRTAILTAGHCVFKNGITTEPNRVVIVAGINNLKDSTQSGRQSLAAQQIIIHPAYNDDSSTSDLAIITVNSLEFTEYVQPVCIWGPVYNKPKYYGTEATVVGFGTTEHNKPSDILRATNTVIQNDTTCINFSRKLYSRLLNEFTFCAGYGPSSTINPRNGDSGGGLVISVIQPDHMISWFLRGVLSKCGVSPGQTQCDPSYYVVYTDVAPHYGWIYHHAGLEFRNNIMVS</sequence>